<proteinExistence type="predicted"/>
<dbReference type="SUPFAM" id="SSF54277">
    <property type="entry name" value="CAD &amp; PB1 domains"/>
    <property type="match status" value="1"/>
</dbReference>
<gene>
    <name evidence="4" type="ORF">P3X46_002734</name>
    <name evidence="3" type="ORF">P3X46_034648</name>
</gene>
<feature type="domain" description="PB1" evidence="2">
    <location>
        <begin position="51"/>
        <end position="160"/>
    </location>
</feature>
<dbReference type="InterPro" id="IPR053793">
    <property type="entry name" value="PB1-like"/>
</dbReference>
<evidence type="ECO:0000313" key="5">
    <source>
        <dbReference type="Proteomes" id="UP001174677"/>
    </source>
</evidence>
<dbReference type="PROSITE" id="PS51745">
    <property type="entry name" value="PB1"/>
    <property type="match status" value="1"/>
</dbReference>
<dbReference type="Gene3D" id="3.10.20.90">
    <property type="entry name" value="Phosphatidylinositol 3-kinase Catalytic Subunit, Chain A, domain 1"/>
    <property type="match status" value="1"/>
</dbReference>
<dbReference type="InterPro" id="IPR000270">
    <property type="entry name" value="PB1_dom"/>
</dbReference>
<dbReference type="PANTHER" id="PTHR31066:SF68">
    <property type="entry name" value="SERINE_THREONINE-PROTEIN KINASE YAKA-RELATED"/>
    <property type="match status" value="1"/>
</dbReference>
<evidence type="ECO:0000259" key="2">
    <source>
        <dbReference type="PROSITE" id="PS51745"/>
    </source>
</evidence>
<evidence type="ECO:0000313" key="4">
    <source>
        <dbReference type="EMBL" id="KAJ9187256.1"/>
    </source>
</evidence>
<dbReference type="CDD" id="cd06410">
    <property type="entry name" value="PB1_UP2"/>
    <property type="match status" value="1"/>
</dbReference>
<comment type="caution">
    <text evidence="4">The sequence shown here is derived from an EMBL/GenBank/DDBJ whole genome shotgun (WGS) entry which is preliminary data.</text>
</comment>
<dbReference type="EMBL" id="JARPOI010000453">
    <property type="protein sequence ID" value="KAJ9128651.1"/>
    <property type="molecule type" value="Genomic_DNA"/>
</dbReference>
<dbReference type="Proteomes" id="UP001174677">
    <property type="component" value="Chromosome 2"/>
</dbReference>
<protein>
    <recommendedName>
        <fullName evidence="2">PB1 domain-containing protein</fullName>
    </recommendedName>
</protein>
<name>A0ABQ9N4Q9_HEVBR</name>
<dbReference type="Pfam" id="PF00564">
    <property type="entry name" value="PB1"/>
    <property type="match status" value="1"/>
</dbReference>
<sequence>MDPPPLPVPPLPATSATSIHINYPESVESSPRSHMAVDNFHESLPPVPSAKLRLMCSYGGHIIPRPHDKSLCYVGGETRIVVVDRHSSLSSLTSRLSRILLDGRSQFTLKYQLPHEDLDSLVSVTTDEDLDNMVEEYDRITSSASLALAPSRIRLFLFFNKPETAASMGPLLADSKSETWFVDALNGSGLFPRNLSDSATVDCLVNLDDEHRHHDFEAQAEGVEGAEGESKQEKNNVPVEVLHHDVQATMPDSPIVENCSSFGSSSSSPSMCNLPPIRVRVEGHHKVGVEEQFAQMTFAQVVQKQDDGCGLLSAALPPLPTAVAAVGNVATLNPAGGSSENLSRVLSDDEISDQGMPVTFRKPPLPLKPVQQKAGACGYNLPSPDSVASDSASSLSKTMYYQEQYQAALGDSRAPLNPDAKCEISVPSSQIQIQPAPNLGYGSPTQFDQQQQQQLVHTSTHFIPHPATTPLPISSYYPLYAPPPTPSQQVQPQQPLDTQSPVYVMPVAQTQTYMSAQSNIVETAATVITPSHPPSPPTPNIVAASAVYKDTLSHPPLYPTKAAGTSAVLAKPETAAGVYRTAVTSTPTFVPIPAAQFQQQYVGYAPVQQLSQSIAVPAGANANYGFEYANATPEQVYYTHQIQASPLPSQYQTMTPAAAVALADASNQLPTSNTMHQIGTSQPL</sequence>
<organism evidence="4 5">
    <name type="scientific">Hevea brasiliensis</name>
    <name type="common">Para rubber tree</name>
    <name type="synonym">Siphonia brasiliensis</name>
    <dbReference type="NCBI Taxonomy" id="3981"/>
    <lineage>
        <taxon>Eukaryota</taxon>
        <taxon>Viridiplantae</taxon>
        <taxon>Streptophyta</taxon>
        <taxon>Embryophyta</taxon>
        <taxon>Tracheophyta</taxon>
        <taxon>Spermatophyta</taxon>
        <taxon>Magnoliopsida</taxon>
        <taxon>eudicotyledons</taxon>
        <taxon>Gunneridae</taxon>
        <taxon>Pentapetalae</taxon>
        <taxon>rosids</taxon>
        <taxon>fabids</taxon>
        <taxon>Malpighiales</taxon>
        <taxon>Euphorbiaceae</taxon>
        <taxon>Crotonoideae</taxon>
        <taxon>Micrandreae</taxon>
        <taxon>Hevea</taxon>
    </lineage>
</organism>
<keyword evidence="5" id="KW-1185">Reference proteome</keyword>
<reference evidence="4 5" key="1">
    <citation type="journal article" date="2023" name="Plant Biotechnol. J.">
        <title>Chromosome-level wild Hevea brasiliensis genome provides new tools for genomic-assisted breeding and valuable loci to elevate rubber yield.</title>
        <authorList>
            <person name="Cheng H."/>
            <person name="Song X."/>
            <person name="Hu Y."/>
            <person name="Wu T."/>
            <person name="Yang Q."/>
            <person name="An Z."/>
            <person name="Feng S."/>
            <person name="Deng Z."/>
            <person name="Wu W."/>
            <person name="Zeng X."/>
            <person name="Tu M."/>
            <person name="Wang X."/>
            <person name="Huang H."/>
        </authorList>
    </citation>
    <scope>NUCLEOTIDE SEQUENCE</scope>
    <source>
        <strain evidence="4">MT/VB/25A 57/8</strain>
    </source>
</reference>
<dbReference type="SMART" id="SM00666">
    <property type="entry name" value="PB1"/>
    <property type="match status" value="1"/>
</dbReference>
<evidence type="ECO:0000313" key="3">
    <source>
        <dbReference type="EMBL" id="KAJ9128651.1"/>
    </source>
</evidence>
<accession>A0ABQ9N4Q9</accession>
<dbReference type="PANTHER" id="PTHR31066">
    <property type="entry name" value="OS05G0427100 PROTEIN-RELATED"/>
    <property type="match status" value="1"/>
</dbReference>
<comment type="subunit">
    <text evidence="1">Homodimers and heterodimers.</text>
</comment>
<dbReference type="InterPro" id="IPR053198">
    <property type="entry name" value="Gynoecium_Dev_Regulator"/>
</dbReference>
<evidence type="ECO:0000256" key="1">
    <source>
        <dbReference type="ARBA" id="ARBA00011726"/>
    </source>
</evidence>
<dbReference type="EMBL" id="JARPOI010000002">
    <property type="protein sequence ID" value="KAJ9187256.1"/>
    <property type="molecule type" value="Genomic_DNA"/>
</dbReference>